<dbReference type="InterPro" id="IPR001229">
    <property type="entry name" value="Jacalin-like_lectin_dom"/>
</dbReference>
<reference evidence="4" key="1">
    <citation type="journal article" date="2016" name="Nature">
        <title>The genome of the seagrass Zostera marina reveals angiosperm adaptation to the sea.</title>
        <authorList>
            <person name="Olsen J.L."/>
            <person name="Rouze P."/>
            <person name="Verhelst B."/>
            <person name="Lin Y.-C."/>
            <person name="Bayer T."/>
            <person name="Collen J."/>
            <person name="Dattolo E."/>
            <person name="De Paoli E."/>
            <person name="Dittami S."/>
            <person name="Maumus F."/>
            <person name="Michel G."/>
            <person name="Kersting A."/>
            <person name="Lauritano C."/>
            <person name="Lohaus R."/>
            <person name="Toepel M."/>
            <person name="Tonon T."/>
            <person name="Vanneste K."/>
            <person name="Amirebrahimi M."/>
            <person name="Brakel J."/>
            <person name="Bostroem C."/>
            <person name="Chovatia M."/>
            <person name="Grimwood J."/>
            <person name="Jenkins J.W."/>
            <person name="Jueterbock A."/>
            <person name="Mraz A."/>
            <person name="Stam W.T."/>
            <person name="Tice H."/>
            <person name="Bornberg-Bauer E."/>
            <person name="Green P.J."/>
            <person name="Pearson G.A."/>
            <person name="Procaccini G."/>
            <person name="Duarte C.M."/>
            <person name="Schmutz J."/>
            <person name="Reusch T.B.H."/>
            <person name="Van de Peer Y."/>
        </authorList>
    </citation>
    <scope>NUCLEOTIDE SEQUENCE [LARGE SCALE GENOMIC DNA]</scope>
    <source>
        <strain evidence="4">cv. Finnish</strain>
    </source>
</reference>
<protein>
    <recommendedName>
        <fullName evidence="2">Jacalin-type lectin domain-containing protein</fullName>
    </recommendedName>
</protein>
<dbReference type="SMART" id="SM00915">
    <property type="entry name" value="Jacalin"/>
    <property type="match status" value="1"/>
</dbReference>
<dbReference type="SUPFAM" id="SSF51101">
    <property type="entry name" value="Mannose-binding lectins"/>
    <property type="match status" value="1"/>
</dbReference>
<dbReference type="InterPro" id="IPR036404">
    <property type="entry name" value="Jacalin-like_lectin_dom_sf"/>
</dbReference>
<dbReference type="AlphaFoldDB" id="A0A0K9Q4X2"/>
<organism evidence="3 4">
    <name type="scientific">Zostera marina</name>
    <name type="common">Eelgrass</name>
    <dbReference type="NCBI Taxonomy" id="29655"/>
    <lineage>
        <taxon>Eukaryota</taxon>
        <taxon>Viridiplantae</taxon>
        <taxon>Streptophyta</taxon>
        <taxon>Embryophyta</taxon>
        <taxon>Tracheophyta</taxon>
        <taxon>Spermatophyta</taxon>
        <taxon>Magnoliopsida</taxon>
        <taxon>Liliopsida</taxon>
        <taxon>Zosteraceae</taxon>
        <taxon>Zostera</taxon>
    </lineage>
</organism>
<keyword evidence="4" id="KW-1185">Reference proteome</keyword>
<accession>A0A0K9Q4X2</accession>
<dbReference type="EMBL" id="LFYR01000158">
    <property type="protein sequence ID" value="KMZ75562.1"/>
    <property type="molecule type" value="Genomic_DNA"/>
</dbReference>
<dbReference type="PANTHER" id="PTHR46506">
    <property type="entry name" value="OS05G0143600 PROTEIN"/>
    <property type="match status" value="1"/>
</dbReference>
<proteinExistence type="predicted"/>
<evidence type="ECO:0000313" key="4">
    <source>
        <dbReference type="Proteomes" id="UP000036987"/>
    </source>
</evidence>
<dbReference type="Gene3D" id="2.100.10.30">
    <property type="entry name" value="Jacalin-like lectin domain"/>
    <property type="match status" value="1"/>
</dbReference>
<comment type="caution">
    <text evidence="3">The sequence shown here is derived from an EMBL/GenBank/DDBJ whole genome shotgun (WGS) entry which is preliminary data.</text>
</comment>
<dbReference type="PROSITE" id="PS51752">
    <property type="entry name" value="JACALIN_LECTIN"/>
    <property type="match status" value="1"/>
</dbReference>
<name>A0A0K9Q4X2_ZOSMR</name>
<dbReference type="Proteomes" id="UP000036987">
    <property type="component" value="Unassembled WGS sequence"/>
</dbReference>
<feature type="domain" description="Jacalin-type lectin" evidence="2">
    <location>
        <begin position="23"/>
        <end position="171"/>
    </location>
</feature>
<dbReference type="OrthoDB" id="737179at2759"/>
<dbReference type="Pfam" id="PF01419">
    <property type="entry name" value="Jacalin"/>
    <property type="match status" value="1"/>
</dbReference>
<sequence length="172" mass="19263">MSSVLSSFSYYYTRIKSKIYKVDQVYGPFGVLKTGPIFDFNGHGSHITSMKIYHGALVEAIEVTFTNRDYSFTEKTGGNKCPNIREILLRDNEHITEVGGVYGKWNGNNGILRITFITNQGREFGPYGYTDGVVVTEEGYFQRNGGKLVGIFGTTSSIFHGMTSIGFYFQPE</sequence>
<gene>
    <name evidence="3" type="ORF">ZOSMA_113G00500</name>
</gene>
<keyword evidence="1" id="KW-0430">Lectin</keyword>
<evidence type="ECO:0000313" key="3">
    <source>
        <dbReference type="EMBL" id="KMZ75562.1"/>
    </source>
</evidence>
<evidence type="ECO:0000256" key="1">
    <source>
        <dbReference type="ARBA" id="ARBA00022734"/>
    </source>
</evidence>
<evidence type="ECO:0000259" key="2">
    <source>
        <dbReference type="PROSITE" id="PS51752"/>
    </source>
</evidence>
<dbReference type="GO" id="GO:0030246">
    <property type="term" value="F:carbohydrate binding"/>
    <property type="evidence" value="ECO:0007669"/>
    <property type="project" value="UniProtKB-KW"/>
</dbReference>